<organism evidence="2">
    <name type="scientific">metagenome</name>
    <dbReference type="NCBI Taxonomy" id="256318"/>
    <lineage>
        <taxon>unclassified sequences</taxon>
        <taxon>metagenomes</taxon>
    </lineage>
</organism>
<reference evidence="2" key="1">
    <citation type="submission" date="2018-07" db="EMBL/GenBank/DDBJ databases">
        <authorList>
            <person name="Quirk P.G."/>
            <person name="Krulwich T.A."/>
        </authorList>
    </citation>
    <scope>NUCLEOTIDE SEQUENCE</scope>
</reference>
<proteinExistence type="predicted"/>
<evidence type="ECO:0008006" key="3">
    <source>
        <dbReference type="Google" id="ProtNLM"/>
    </source>
</evidence>
<name>A0A380TJZ0_9ZZZZ</name>
<evidence type="ECO:0000256" key="1">
    <source>
        <dbReference type="SAM" id="MobiDB-lite"/>
    </source>
</evidence>
<sequence>MADQRGFFGLDERYRALPAAGDPLERLASMVDVAVFRTELDGALARADRRFSLSSAPVSPSRRPSHLERQHKPNRAS</sequence>
<dbReference type="EMBL" id="UIDG01000634">
    <property type="protein sequence ID" value="SUS08636.1"/>
    <property type="molecule type" value="Genomic_DNA"/>
</dbReference>
<feature type="region of interest" description="Disordered" evidence="1">
    <location>
        <begin position="52"/>
        <end position="77"/>
    </location>
</feature>
<evidence type="ECO:0000313" key="2">
    <source>
        <dbReference type="EMBL" id="SUS08636.1"/>
    </source>
</evidence>
<dbReference type="AlphaFoldDB" id="A0A380TJZ0"/>
<gene>
    <name evidence="2" type="ORF">DF3PB_80004</name>
</gene>
<feature type="compositionally biased region" description="Low complexity" evidence="1">
    <location>
        <begin position="52"/>
        <end position="62"/>
    </location>
</feature>
<accession>A0A380TJZ0</accession>
<protein>
    <recommendedName>
        <fullName evidence="3">Transposase</fullName>
    </recommendedName>
</protein>